<proteinExistence type="inferred from homology"/>
<name>A0AB40DJR0_DROSZ</name>
<dbReference type="GO" id="GO:0004089">
    <property type="term" value="F:carbonate dehydratase activity"/>
    <property type="evidence" value="ECO:0007669"/>
    <property type="project" value="UniProtKB-UniRule"/>
</dbReference>
<evidence type="ECO:0000256" key="1">
    <source>
        <dbReference type="ARBA" id="ARBA00010718"/>
    </source>
</evidence>
<keyword evidence="4" id="KW-0456">Lyase</keyword>
<dbReference type="EC" id="4.2.1.1" evidence="4"/>
<dbReference type="SUPFAM" id="SSF51069">
    <property type="entry name" value="Carbonic anhydrase"/>
    <property type="match status" value="1"/>
</dbReference>
<dbReference type="SMART" id="SM01057">
    <property type="entry name" value="Carb_anhydrase"/>
    <property type="match status" value="1"/>
</dbReference>
<comment type="function">
    <text evidence="4">Reversible hydration of carbon dioxide.</text>
</comment>
<dbReference type="Gene3D" id="3.10.200.10">
    <property type="entry name" value="Alpha carbonic anhydrase"/>
    <property type="match status" value="1"/>
</dbReference>
<evidence type="ECO:0000256" key="2">
    <source>
        <dbReference type="ARBA" id="ARBA00022723"/>
    </source>
</evidence>
<gene>
    <name evidence="7" type="primary">CAH4</name>
</gene>
<dbReference type="GO" id="GO:0005737">
    <property type="term" value="C:cytoplasm"/>
    <property type="evidence" value="ECO:0007669"/>
    <property type="project" value="TreeGrafter"/>
</dbReference>
<dbReference type="GO" id="GO:0008270">
    <property type="term" value="F:zinc ion binding"/>
    <property type="evidence" value="ECO:0007669"/>
    <property type="project" value="UniProtKB-UniRule"/>
</dbReference>
<dbReference type="RefSeq" id="XP_065722991.2">
    <property type="nucleotide sequence ID" value="XM_065866919.2"/>
</dbReference>
<protein>
    <recommendedName>
        <fullName evidence="4">Carbonic anhydrase</fullName>
        <ecNumber evidence="4">4.2.1.1</ecNumber>
    </recommendedName>
</protein>
<dbReference type="AlphaFoldDB" id="A0AB40DJR0"/>
<keyword evidence="6" id="KW-1185">Reference proteome</keyword>
<evidence type="ECO:0000313" key="6">
    <source>
        <dbReference type="Proteomes" id="UP001652628"/>
    </source>
</evidence>
<dbReference type="PROSITE" id="PS51144">
    <property type="entry name" value="ALPHA_CA_2"/>
    <property type="match status" value="1"/>
</dbReference>
<comment type="catalytic activity">
    <reaction evidence="4">
        <text>hydrogencarbonate + H(+) = CO2 + H2O</text>
        <dbReference type="Rhea" id="RHEA:10748"/>
        <dbReference type="ChEBI" id="CHEBI:15377"/>
        <dbReference type="ChEBI" id="CHEBI:15378"/>
        <dbReference type="ChEBI" id="CHEBI:16526"/>
        <dbReference type="ChEBI" id="CHEBI:17544"/>
        <dbReference type="EC" id="4.2.1.1"/>
    </reaction>
</comment>
<dbReference type="InterPro" id="IPR018338">
    <property type="entry name" value="Carbonic_anhydrase_a-class_CS"/>
</dbReference>
<dbReference type="InterPro" id="IPR023561">
    <property type="entry name" value="Carbonic_anhydrase_a-class"/>
</dbReference>
<dbReference type="InterPro" id="IPR001148">
    <property type="entry name" value="CA_dom"/>
</dbReference>
<dbReference type="PANTHER" id="PTHR18952:SF137">
    <property type="entry name" value="CARBONIC ANHYDRASE"/>
    <property type="match status" value="1"/>
</dbReference>
<evidence type="ECO:0000256" key="3">
    <source>
        <dbReference type="ARBA" id="ARBA00022833"/>
    </source>
</evidence>
<organism evidence="6 7">
    <name type="scientific">Drosophila suzukii</name>
    <name type="common">Spotted-wing drosophila fruit fly</name>
    <dbReference type="NCBI Taxonomy" id="28584"/>
    <lineage>
        <taxon>Eukaryota</taxon>
        <taxon>Metazoa</taxon>
        <taxon>Ecdysozoa</taxon>
        <taxon>Arthropoda</taxon>
        <taxon>Hexapoda</taxon>
        <taxon>Insecta</taxon>
        <taxon>Pterygota</taxon>
        <taxon>Neoptera</taxon>
        <taxon>Endopterygota</taxon>
        <taxon>Diptera</taxon>
        <taxon>Brachycera</taxon>
        <taxon>Muscomorpha</taxon>
        <taxon>Ephydroidea</taxon>
        <taxon>Drosophilidae</taxon>
        <taxon>Drosophila</taxon>
        <taxon>Sophophora</taxon>
    </lineage>
</organism>
<dbReference type="Pfam" id="PF00194">
    <property type="entry name" value="Carb_anhydrase"/>
    <property type="match status" value="1"/>
</dbReference>
<keyword evidence="2 4" id="KW-0479">Metal-binding</keyword>
<reference evidence="7" key="1">
    <citation type="submission" date="2025-08" db="UniProtKB">
        <authorList>
            <consortium name="RefSeq"/>
        </authorList>
    </citation>
    <scope>IDENTIFICATION</scope>
</reference>
<sequence>MFLVVRSFALTNPGTRSHFGFNYDKNGRDWNVKGGKRQSPISLWSCNSITCNVPKLKLVNYNKILSDELSVINNGLTVLMRIPKTVEGKQPSLCISSQVGQVFEAQQLHFHWGSELSTGSEHNLDGCFYDGEVHIVHKNCNYKTNQEAALHCNGFAILALLISHLENPELQTPAMNEICKQVSKISKVDDDYPLEEYMALDDLFVSIDTHKYFVYQGSLTTPPCAEAAIWFVFQTPLKVPKEHWKNFWRLRDSRGQRVLNTYRDLQDDHNRLVYRSRGKIVKSSTLPKVLG</sequence>
<accession>A0AB40DJR0</accession>
<evidence type="ECO:0000256" key="4">
    <source>
        <dbReference type="RuleBase" id="RU367011"/>
    </source>
</evidence>
<dbReference type="InterPro" id="IPR036398">
    <property type="entry name" value="CA_dom_sf"/>
</dbReference>
<dbReference type="Proteomes" id="UP001652628">
    <property type="component" value="Chromosome 3"/>
</dbReference>
<evidence type="ECO:0000313" key="7">
    <source>
        <dbReference type="RefSeq" id="XP_065722991.2"/>
    </source>
</evidence>
<comment type="similarity">
    <text evidence="1 4">Belongs to the alpha-carbonic anhydrase family.</text>
</comment>
<dbReference type="PANTHER" id="PTHR18952">
    <property type="entry name" value="CARBONIC ANHYDRASE"/>
    <property type="match status" value="1"/>
</dbReference>
<comment type="cofactor">
    <cofactor evidence="4">
        <name>Zn(2+)</name>
        <dbReference type="ChEBI" id="CHEBI:29105"/>
    </cofactor>
</comment>
<dbReference type="GeneID" id="108017315"/>
<feature type="domain" description="Alpha-carbonic anhydrase" evidence="5">
    <location>
        <begin position="17"/>
        <end position="277"/>
    </location>
</feature>
<evidence type="ECO:0000259" key="5">
    <source>
        <dbReference type="PROSITE" id="PS51144"/>
    </source>
</evidence>
<dbReference type="CDD" id="cd00326">
    <property type="entry name" value="alpha_CA"/>
    <property type="match status" value="1"/>
</dbReference>
<keyword evidence="3 4" id="KW-0862">Zinc</keyword>
<dbReference type="PROSITE" id="PS00162">
    <property type="entry name" value="ALPHA_CA_1"/>
    <property type="match status" value="1"/>
</dbReference>